<comment type="caution">
    <text evidence="1">The sequence shown here is derived from an EMBL/GenBank/DDBJ whole genome shotgun (WGS) entry which is preliminary data.</text>
</comment>
<sequence length="59" mass="6557">MKGTGRVQAQRSIASVDRVKPEAAAQLCPLTPHVHVCARVMSNLFSFKSLYLCFHGRLE</sequence>
<keyword evidence="2" id="KW-1185">Reference proteome</keyword>
<gene>
    <name evidence="1" type="ORF">Q5P01_017807</name>
</gene>
<proteinExistence type="predicted"/>
<protein>
    <submittedName>
        <fullName evidence="1">Uncharacterized protein</fullName>
    </submittedName>
</protein>
<reference evidence="1" key="1">
    <citation type="submission" date="2023-07" db="EMBL/GenBank/DDBJ databases">
        <title>Chromosome-level Genome Assembly of Striped Snakehead (Channa striata).</title>
        <authorList>
            <person name="Liu H."/>
        </authorList>
    </citation>
    <scope>NUCLEOTIDE SEQUENCE</scope>
    <source>
        <strain evidence="1">Gz</strain>
        <tissue evidence="1">Muscle</tissue>
    </source>
</reference>
<dbReference type="AlphaFoldDB" id="A0AA88SJH7"/>
<evidence type="ECO:0000313" key="2">
    <source>
        <dbReference type="Proteomes" id="UP001187415"/>
    </source>
</evidence>
<dbReference type="EMBL" id="JAUPFM010000013">
    <property type="protein sequence ID" value="KAK2833918.1"/>
    <property type="molecule type" value="Genomic_DNA"/>
</dbReference>
<accession>A0AA88SJH7</accession>
<organism evidence="1 2">
    <name type="scientific">Channa striata</name>
    <name type="common">Snakehead murrel</name>
    <name type="synonym">Ophicephalus striatus</name>
    <dbReference type="NCBI Taxonomy" id="64152"/>
    <lineage>
        <taxon>Eukaryota</taxon>
        <taxon>Metazoa</taxon>
        <taxon>Chordata</taxon>
        <taxon>Craniata</taxon>
        <taxon>Vertebrata</taxon>
        <taxon>Euteleostomi</taxon>
        <taxon>Actinopterygii</taxon>
        <taxon>Neopterygii</taxon>
        <taxon>Teleostei</taxon>
        <taxon>Neoteleostei</taxon>
        <taxon>Acanthomorphata</taxon>
        <taxon>Anabantaria</taxon>
        <taxon>Anabantiformes</taxon>
        <taxon>Channoidei</taxon>
        <taxon>Channidae</taxon>
        <taxon>Channa</taxon>
    </lineage>
</organism>
<evidence type="ECO:0000313" key="1">
    <source>
        <dbReference type="EMBL" id="KAK2833918.1"/>
    </source>
</evidence>
<name>A0AA88SJH7_CHASR</name>
<dbReference type="Proteomes" id="UP001187415">
    <property type="component" value="Unassembled WGS sequence"/>
</dbReference>